<dbReference type="AlphaFoldDB" id="A0A969TV44"/>
<keyword evidence="1" id="KW-0472">Membrane</keyword>
<evidence type="ECO:0000256" key="1">
    <source>
        <dbReference type="SAM" id="Phobius"/>
    </source>
</evidence>
<gene>
    <name evidence="2" type="primary">prli42</name>
    <name evidence="2" type="ORF">HCN83_08430</name>
</gene>
<reference evidence="2 3" key="1">
    <citation type="submission" date="2020-03" db="EMBL/GenBank/DDBJ databases">
        <title>Assessment of the enzymatic potential of alkaline-tolerant lipase obtained from Bacillus luteus H11 (technogenic soil) for the bioremediation of saline soils contaminated with petroleum substances.</title>
        <authorList>
            <person name="Kalwasinska A."/>
        </authorList>
    </citation>
    <scope>NUCLEOTIDE SEQUENCE [LARGE SCALE GENOMIC DNA]</scope>
    <source>
        <strain evidence="2 3">H11</strain>
    </source>
</reference>
<dbReference type="NCBIfam" id="NF033880">
    <property type="entry name" value="Prli42"/>
    <property type="match status" value="1"/>
</dbReference>
<protein>
    <submittedName>
        <fullName evidence="2">Stressosome-associated protein Prli42</fullName>
    </submittedName>
</protein>
<feature type="transmembrane region" description="Helical" evidence="1">
    <location>
        <begin position="9"/>
        <end position="28"/>
    </location>
</feature>
<dbReference type="Proteomes" id="UP000752012">
    <property type="component" value="Unassembled WGS sequence"/>
</dbReference>
<name>A0A969TV44_9BACI</name>
<proteinExistence type="predicted"/>
<dbReference type="RefSeq" id="WP_168006330.1">
    <property type="nucleotide sequence ID" value="NZ_JAATHJ010000010.1"/>
</dbReference>
<evidence type="ECO:0000313" key="2">
    <source>
        <dbReference type="EMBL" id="NJP37611.1"/>
    </source>
</evidence>
<comment type="caution">
    <text evidence="2">The sequence shown here is derived from an EMBL/GenBank/DDBJ whole genome shotgun (WGS) entry which is preliminary data.</text>
</comment>
<dbReference type="EMBL" id="JAATHJ010000010">
    <property type="protein sequence ID" value="NJP37611.1"/>
    <property type="molecule type" value="Genomic_DNA"/>
</dbReference>
<keyword evidence="3" id="KW-1185">Reference proteome</keyword>
<accession>A0A969TV44</accession>
<keyword evidence="1" id="KW-1133">Transmembrane helix</keyword>
<organism evidence="2 3">
    <name type="scientific">Alkalicoccus luteus</name>
    <dbReference type="NCBI Taxonomy" id="1237094"/>
    <lineage>
        <taxon>Bacteria</taxon>
        <taxon>Bacillati</taxon>
        <taxon>Bacillota</taxon>
        <taxon>Bacilli</taxon>
        <taxon>Bacillales</taxon>
        <taxon>Bacillaceae</taxon>
        <taxon>Alkalicoccus</taxon>
    </lineage>
</organism>
<keyword evidence="1" id="KW-0812">Transmembrane</keyword>
<dbReference type="InterPro" id="IPR049722">
    <property type="entry name" value="Prli42-like"/>
</dbReference>
<evidence type="ECO:0000313" key="3">
    <source>
        <dbReference type="Proteomes" id="UP000752012"/>
    </source>
</evidence>
<sequence length="29" mass="3415">MPRKFRKAIVYMMIIVMFLGTALMGVSYF</sequence>